<accession>A0A7W8G8A9</accession>
<dbReference type="EMBL" id="JACHFQ010000003">
    <property type="protein sequence ID" value="MBB5225569.1"/>
    <property type="molecule type" value="Genomic_DNA"/>
</dbReference>
<dbReference type="GO" id="GO:0009073">
    <property type="term" value="P:aromatic amino acid family biosynthetic process"/>
    <property type="evidence" value="ECO:0007669"/>
    <property type="project" value="UniProtKB-UniRule"/>
</dbReference>
<keyword evidence="1" id="KW-0057">Aromatic amino acid biosynthesis</keyword>
<dbReference type="AlphaFoldDB" id="A0A7W8G8A9"/>
<dbReference type="PANTHER" id="PTHR21164">
    <property type="entry name" value="CHORISMATE MUTASE"/>
    <property type="match status" value="1"/>
</dbReference>
<keyword evidence="1" id="KW-0028">Amino-acid biosynthesis</keyword>
<dbReference type="PANTHER" id="PTHR21164:SF0">
    <property type="entry name" value="CHORISMATE MUTASE AROH"/>
    <property type="match status" value="1"/>
</dbReference>
<gene>
    <name evidence="2" type="ORF">HNP76_000926</name>
</gene>
<comment type="catalytic activity">
    <reaction evidence="1">
        <text>chorismate = prephenate</text>
        <dbReference type="Rhea" id="RHEA:13897"/>
        <dbReference type="ChEBI" id="CHEBI:29748"/>
        <dbReference type="ChEBI" id="CHEBI:29934"/>
        <dbReference type="EC" id="5.4.99.5"/>
    </reaction>
</comment>
<keyword evidence="3" id="KW-1185">Reference proteome</keyword>
<dbReference type="GO" id="GO:0004106">
    <property type="term" value="F:chorismate mutase activity"/>
    <property type="evidence" value="ECO:0007669"/>
    <property type="project" value="UniProtKB-EC"/>
</dbReference>
<dbReference type="Pfam" id="PF07736">
    <property type="entry name" value="CM_1"/>
    <property type="match status" value="1"/>
</dbReference>
<dbReference type="SUPFAM" id="SSF55298">
    <property type="entry name" value="YjgF-like"/>
    <property type="match status" value="1"/>
</dbReference>
<dbReference type="RefSeq" id="WP_184657983.1">
    <property type="nucleotide sequence ID" value="NZ_CP031518.1"/>
</dbReference>
<protein>
    <recommendedName>
        <fullName evidence="1">chorismate mutase</fullName>
        <ecNumber evidence="1">5.4.99.5</ecNumber>
    </recommendedName>
</protein>
<evidence type="ECO:0000256" key="1">
    <source>
        <dbReference type="PROSITE-ProRule" id="PRU00514"/>
    </source>
</evidence>
<dbReference type="GO" id="GO:0046417">
    <property type="term" value="P:chorismate metabolic process"/>
    <property type="evidence" value="ECO:0007669"/>
    <property type="project" value="TreeGrafter"/>
</dbReference>
<evidence type="ECO:0000313" key="2">
    <source>
        <dbReference type="EMBL" id="MBB5225569.1"/>
    </source>
</evidence>
<dbReference type="InterPro" id="IPR035959">
    <property type="entry name" value="RutC-like_sf"/>
</dbReference>
<dbReference type="Proteomes" id="UP000518887">
    <property type="component" value="Unassembled WGS sequence"/>
</dbReference>
<dbReference type="InterPro" id="IPR008243">
    <property type="entry name" value="Chorismate_mutase_AroH"/>
</dbReference>
<organism evidence="2 3">
    <name type="scientific">Treponema ruminis</name>
    <dbReference type="NCBI Taxonomy" id="744515"/>
    <lineage>
        <taxon>Bacteria</taxon>
        <taxon>Pseudomonadati</taxon>
        <taxon>Spirochaetota</taxon>
        <taxon>Spirochaetia</taxon>
        <taxon>Spirochaetales</taxon>
        <taxon>Treponemataceae</taxon>
        <taxon>Treponema</taxon>
    </lineage>
</organism>
<name>A0A7W8G8A9_9SPIR</name>
<evidence type="ECO:0000313" key="3">
    <source>
        <dbReference type="Proteomes" id="UP000518887"/>
    </source>
</evidence>
<comment type="caution">
    <text evidence="2">The sequence shown here is derived from an EMBL/GenBank/DDBJ whole genome shotgun (WGS) entry which is preliminary data.</text>
</comment>
<keyword evidence="1 2" id="KW-0413">Isomerase</keyword>
<reference evidence="2 3" key="1">
    <citation type="submission" date="2020-08" db="EMBL/GenBank/DDBJ databases">
        <title>Genomic Encyclopedia of Type Strains, Phase IV (KMG-IV): sequencing the most valuable type-strain genomes for metagenomic binning, comparative biology and taxonomic classification.</title>
        <authorList>
            <person name="Goeker M."/>
        </authorList>
    </citation>
    <scope>NUCLEOTIDE SEQUENCE [LARGE SCALE GENOMIC DNA]</scope>
    <source>
        <strain evidence="2 3">DSM 103462</strain>
    </source>
</reference>
<sequence length="125" mass="13971">MSQRLFAIRGATGAENNAESITKNVCEMCLKLFADNKLAQKDFVSIQFTITDDLDVMNPAMALRKGQNEFDVSQIPLFSSQEPKIIGSPEKMVRVLVTAYMDENAKPLPVYINGGEKLRPDFARK</sequence>
<dbReference type="GO" id="GO:0008652">
    <property type="term" value="P:amino acid biosynthetic process"/>
    <property type="evidence" value="ECO:0007669"/>
    <property type="project" value="UniProtKB-UniRule"/>
</dbReference>
<proteinExistence type="predicted"/>
<dbReference type="Gene3D" id="3.30.1330.40">
    <property type="entry name" value="RutC-like"/>
    <property type="match status" value="1"/>
</dbReference>
<dbReference type="EC" id="5.4.99.5" evidence="1"/>
<dbReference type="PROSITE" id="PS51167">
    <property type="entry name" value="CHORISMATE_MUT_1"/>
    <property type="match status" value="1"/>
</dbReference>